<dbReference type="EMBL" id="JANJYI010000008">
    <property type="protein sequence ID" value="KAK2638088.1"/>
    <property type="molecule type" value="Genomic_DNA"/>
</dbReference>
<evidence type="ECO:0000313" key="2">
    <source>
        <dbReference type="EMBL" id="KAK2638088.1"/>
    </source>
</evidence>
<comment type="caution">
    <text evidence="2">The sequence shown here is derived from an EMBL/GenBank/DDBJ whole genome shotgun (WGS) entry which is preliminary data.</text>
</comment>
<dbReference type="Proteomes" id="UP001280121">
    <property type="component" value="Unassembled WGS sequence"/>
</dbReference>
<dbReference type="SUPFAM" id="SSF48371">
    <property type="entry name" value="ARM repeat"/>
    <property type="match status" value="1"/>
</dbReference>
<dbReference type="InterPro" id="IPR016024">
    <property type="entry name" value="ARM-type_fold"/>
</dbReference>
<keyword evidence="3" id="KW-1185">Reference proteome</keyword>
<dbReference type="AlphaFoldDB" id="A0AAD9WPY4"/>
<proteinExistence type="predicted"/>
<name>A0AAD9WPY4_9ROSI</name>
<protein>
    <submittedName>
        <fullName evidence="2">Uncharacterized protein</fullName>
    </submittedName>
</protein>
<gene>
    <name evidence="2" type="ORF">Ddye_025883</name>
</gene>
<organism evidence="2 3">
    <name type="scientific">Dipteronia dyeriana</name>
    <dbReference type="NCBI Taxonomy" id="168575"/>
    <lineage>
        <taxon>Eukaryota</taxon>
        <taxon>Viridiplantae</taxon>
        <taxon>Streptophyta</taxon>
        <taxon>Embryophyta</taxon>
        <taxon>Tracheophyta</taxon>
        <taxon>Spermatophyta</taxon>
        <taxon>Magnoliopsida</taxon>
        <taxon>eudicotyledons</taxon>
        <taxon>Gunneridae</taxon>
        <taxon>Pentapetalae</taxon>
        <taxon>rosids</taxon>
        <taxon>malvids</taxon>
        <taxon>Sapindales</taxon>
        <taxon>Sapindaceae</taxon>
        <taxon>Hippocastanoideae</taxon>
        <taxon>Acereae</taxon>
        <taxon>Dipteronia</taxon>
    </lineage>
</organism>
<evidence type="ECO:0000256" key="1">
    <source>
        <dbReference type="ARBA" id="ARBA00022786"/>
    </source>
</evidence>
<reference evidence="2" key="1">
    <citation type="journal article" date="2023" name="Plant J.">
        <title>Genome sequences and population genomics provide insights into the demographic history, inbreeding, and mutation load of two 'living fossil' tree species of Dipteronia.</title>
        <authorList>
            <person name="Feng Y."/>
            <person name="Comes H.P."/>
            <person name="Chen J."/>
            <person name="Zhu S."/>
            <person name="Lu R."/>
            <person name="Zhang X."/>
            <person name="Li P."/>
            <person name="Qiu J."/>
            <person name="Olsen K.M."/>
            <person name="Qiu Y."/>
        </authorList>
    </citation>
    <scope>NUCLEOTIDE SEQUENCE</scope>
    <source>
        <strain evidence="2">KIB01</strain>
    </source>
</reference>
<dbReference type="PANTHER" id="PTHR23315">
    <property type="entry name" value="U BOX DOMAIN-CONTAINING"/>
    <property type="match status" value="1"/>
</dbReference>
<dbReference type="PANTHER" id="PTHR23315:SF253">
    <property type="entry name" value="U-BOX DOMAIN-CONTAINING PROTEIN 9"/>
    <property type="match status" value="1"/>
</dbReference>
<sequence length="229" mass="25629">MSCALYDQIQAAEELQMLPKIRSSHKPYFGELYNVIPQLINPLITLEIADTLTGLQENVITTMLNLTICVNNERVIVKHPSTIHLHANSLKAGTIKTRRNDTTTLFTISDLVSNRLCTATKNVGIVVSKGAIEVILKMIREEKVVDETWVLDVVSCMLISIKKSKCSAVLRDNCLSILYTICTKDLTLLEVIRDDETKEVTLSEMLKEDIVASKAKRTAKTILNMIDQP</sequence>
<evidence type="ECO:0000313" key="3">
    <source>
        <dbReference type="Proteomes" id="UP001280121"/>
    </source>
</evidence>
<accession>A0AAD9WPY4</accession>
<keyword evidence="1" id="KW-0833">Ubl conjugation pathway</keyword>